<evidence type="ECO:0000313" key="4">
    <source>
        <dbReference type="EMBL" id="PHO20280.1"/>
    </source>
</evidence>
<dbReference type="EMBL" id="PCGW01000014">
    <property type="protein sequence ID" value="PHO20280.1"/>
    <property type="molecule type" value="Genomic_DNA"/>
</dbReference>
<feature type="region of interest" description="Disordered" evidence="1">
    <location>
        <begin position="162"/>
        <end position="184"/>
    </location>
</feature>
<feature type="transmembrane region" description="Helical" evidence="2">
    <location>
        <begin position="117"/>
        <end position="138"/>
    </location>
</feature>
<comment type="caution">
    <text evidence="4">The sequence shown here is derived from an EMBL/GenBank/DDBJ whole genome shotgun (WGS) entry which is preliminary data.</text>
</comment>
<accession>A0A2G1DPB8</accession>
<protein>
    <recommendedName>
        <fullName evidence="3">Cytoskeleton protein RodZ-like C-terminal domain-containing protein</fullName>
    </recommendedName>
</protein>
<gene>
    <name evidence="4" type="ORF">CQR80_07980</name>
</gene>
<dbReference type="PANTHER" id="PTHR34475">
    <property type="match status" value="1"/>
</dbReference>
<organism evidence="4 5">
    <name type="scientific">Aggregatibacter actinomycetemcomitans</name>
    <name type="common">Actinobacillus actinomycetemcomitans</name>
    <name type="synonym">Haemophilus actinomycetemcomitans</name>
    <dbReference type="NCBI Taxonomy" id="714"/>
    <lineage>
        <taxon>Bacteria</taxon>
        <taxon>Pseudomonadati</taxon>
        <taxon>Pseudomonadota</taxon>
        <taxon>Gammaproteobacteria</taxon>
        <taxon>Pasteurellales</taxon>
        <taxon>Pasteurellaceae</taxon>
        <taxon>Aggregatibacter</taxon>
    </lineage>
</organism>
<keyword evidence="5" id="KW-1185">Reference proteome</keyword>
<dbReference type="CDD" id="cd00093">
    <property type="entry name" value="HTH_XRE"/>
    <property type="match status" value="1"/>
</dbReference>
<evidence type="ECO:0000259" key="3">
    <source>
        <dbReference type="Pfam" id="PF13464"/>
    </source>
</evidence>
<dbReference type="Gene3D" id="1.10.260.40">
    <property type="entry name" value="lambda repressor-like DNA-binding domains"/>
    <property type="match status" value="1"/>
</dbReference>
<dbReference type="Proteomes" id="UP000226080">
    <property type="component" value="Unassembled WGS sequence"/>
</dbReference>
<evidence type="ECO:0000313" key="5">
    <source>
        <dbReference type="Proteomes" id="UP000226080"/>
    </source>
</evidence>
<sequence length="351" mass="38763">MNTQNTSEAQSRNEQQTTLGDKFRLAREALNLTPEQVSKEISLRPALVRLIENNQFTNETIPATFMRGYVRSYAKFLRIPDSEWMNVIHFGNEQKNDLGKNVRATRSVNQYSSHNNWIGYLSALVILIVVGMTGMWWWESHQQSNAERDVLVNSYTPSAPVTTEVNTAPAKPAGNEIPVPQPTDKIENTLTDTAPKGTGIEIETKPLTETPVAANTTAPVVQESNTPAATANVLQSKMDKIGSNEQLTSVQPESQASAKPQSAVKNSSVSAVATKDNLYIEVIGNCWISVKDKNRKVLAQKEYKQGDVLSFNEEEPYSLIIGAPGNVRITYKGQAFPLTVDGRVAKFKLPQ</sequence>
<proteinExistence type="predicted"/>
<dbReference type="InterPro" id="IPR001387">
    <property type="entry name" value="Cro/C1-type_HTH"/>
</dbReference>
<dbReference type="Pfam" id="PF13413">
    <property type="entry name" value="HTH_25"/>
    <property type="match status" value="1"/>
</dbReference>
<keyword evidence="2" id="KW-0472">Membrane</keyword>
<dbReference type="InterPro" id="IPR025194">
    <property type="entry name" value="RodZ-like_C"/>
</dbReference>
<evidence type="ECO:0000256" key="1">
    <source>
        <dbReference type="SAM" id="MobiDB-lite"/>
    </source>
</evidence>
<reference evidence="4 5" key="1">
    <citation type="submission" date="2017-10" db="EMBL/GenBank/DDBJ databases">
        <title>Draft genome sequences of Aggregatibacter actinomycetemcomitans strains 310a and 310b.</title>
        <authorList>
            <person name="May A.C."/>
            <person name="Ohta H."/>
            <person name="Maeda H."/>
            <person name="Kokeguchi S."/>
            <person name="Cugini C."/>
        </authorList>
    </citation>
    <scope>NUCLEOTIDE SEQUENCE [LARGE SCALE GENOMIC DNA]</scope>
    <source>
        <strain evidence="4 5">310b</strain>
    </source>
</reference>
<dbReference type="PANTHER" id="PTHR34475:SF1">
    <property type="entry name" value="CYTOSKELETON PROTEIN RODZ"/>
    <property type="match status" value="1"/>
</dbReference>
<evidence type="ECO:0000256" key="2">
    <source>
        <dbReference type="SAM" id="Phobius"/>
    </source>
</evidence>
<dbReference type="InterPro" id="IPR050400">
    <property type="entry name" value="Bact_Cytoskel_RodZ"/>
</dbReference>
<keyword evidence="2" id="KW-0812">Transmembrane</keyword>
<dbReference type="RefSeq" id="WP_099308998.1">
    <property type="nucleotide sequence ID" value="NZ_PCGV01000013.1"/>
</dbReference>
<name>A0A2G1DPB8_AGGAC</name>
<keyword evidence="2" id="KW-1133">Transmembrane helix</keyword>
<dbReference type="InterPro" id="IPR010982">
    <property type="entry name" value="Lambda_DNA-bd_dom_sf"/>
</dbReference>
<dbReference type="Pfam" id="PF13464">
    <property type="entry name" value="RodZ_C"/>
    <property type="match status" value="1"/>
</dbReference>
<feature type="domain" description="Cytoskeleton protein RodZ-like C-terminal" evidence="3">
    <location>
        <begin position="280"/>
        <end position="348"/>
    </location>
</feature>